<dbReference type="Proteomes" id="UP000467841">
    <property type="component" value="Unassembled WGS sequence"/>
</dbReference>
<name>A0A6D2IFL3_9BRAS</name>
<reference evidence="2" key="1">
    <citation type="submission" date="2020-01" db="EMBL/GenBank/DDBJ databases">
        <authorList>
            <person name="Mishra B."/>
        </authorList>
    </citation>
    <scope>NUCLEOTIDE SEQUENCE [LARGE SCALE GENOMIC DNA]</scope>
</reference>
<accession>A0A6D2IFL3</accession>
<dbReference type="AlphaFoldDB" id="A0A6D2IFL3"/>
<protein>
    <submittedName>
        <fullName evidence="2">Uncharacterized protein</fullName>
    </submittedName>
</protein>
<evidence type="ECO:0000313" key="3">
    <source>
        <dbReference type="Proteomes" id="UP000467841"/>
    </source>
</evidence>
<feature type="region of interest" description="Disordered" evidence="1">
    <location>
        <begin position="1"/>
        <end position="38"/>
    </location>
</feature>
<proteinExistence type="predicted"/>
<evidence type="ECO:0000256" key="1">
    <source>
        <dbReference type="SAM" id="MobiDB-lite"/>
    </source>
</evidence>
<organism evidence="2 3">
    <name type="scientific">Microthlaspi erraticum</name>
    <dbReference type="NCBI Taxonomy" id="1685480"/>
    <lineage>
        <taxon>Eukaryota</taxon>
        <taxon>Viridiplantae</taxon>
        <taxon>Streptophyta</taxon>
        <taxon>Embryophyta</taxon>
        <taxon>Tracheophyta</taxon>
        <taxon>Spermatophyta</taxon>
        <taxon>Magnoliopsida</taxon>
        <taxon>eudicotyledons</taxon>
        <taxon>Gunneridae</taxon>
        <taxon>Pentapetalae</taxon>
        <taxon>rosids</taxon>
        <taxon>malvids</taxon>
        <taxon>Brassicales</taxon>
        <taxon>Brassicaceae</taxon>
        <taxon>Coluteocarpeae</taxon>
        <taxon>Microthlaspi</taxon>
    </lineage>
</organism>
<evidence type="ECO:0000313" key="2">
    <source>
        <dbReference type="EMBL" id="CAA7025752.1"/>
    </source>
</evidence>
<sequence>MLQLSPTKLDSSSKSQHKRHEDNKNPTSQGHQTGDPHLIPETYVKSYVISTFQDIFTPNSSSQTHKTTCTVAHFHPHKTTCTEAHFHPDKSTPVRTEAHLHPDESETAYTETYLHLDKLHPTEAYLHPESLPENQSLQKP</sequence>
<feature type="compositionally biased region" description="Polar residues" evidence="1">
    <location>
        <begin position="1"/>
        <end position="14"/>
    </location>
</feature>
<comment type="caution">
    <text evidence="2">The sequence shown here is derived from an EMBL/GenBank/DDBJ whole genome shotgun (WGS) entry which is preliminary data.</text>
</comment>
<keyword evidence="3" id="KW-1185">Reference proteome</keyword>
<dbReference type="EMBL" id="CACVBM020001032">
    <property type="protein sequence ID" value="CAA7025752.1"/>
    <property type="molecule type" value="Genomic_DNA"/>
</dbReference>
<gene>
    <name evidence="2" type="ORF">MERR_LOCUS12987</name>
</gene>